<sequence length="66" mass="6947">MDLLPFAELAEAAASHLKRLTPVGLTIARRLVESLSGELITVSPPEQGATVSVHLLLEPAGETLES</sequence>
<protein>
    <submittedName>
        <fullName evidence="1">Sensor histidine kinase</fullName>
    </submittedName>
</protein>
<gene>
    <name evidence="1" type="ORF">JFY56_19510</name>
</gene>
<accession>A0ABS3TXK8</accession>
<dbReference type="SUPFAM" id="SSF55874">
    <property type="entry name" value="ATPase domain of HSP90 chaperone/DNA topoisomerase II/histidine kinase"/>
    <property type="match status" value="1"/>
</dbReference>
<comment type="caution">
    <text evidence="1">The sequence shown here is derived from an EMBL/GenBank/DDBJ whole genome shotgun (WGS) entry which is preliminary data.</text>
</comment>
<dbReference type="RefSeq" id="WP_208315714.1">
    <property type="nucleotide sequence ID" value="NZ_JAELYA010000008.1"/>
</dbReference>
<dbReference type="InterPro" id="IPR036890">
    <property type="entry name" value="HATPase_C_sf"/>
</dbReference>
<proteinExistence type="predicted"/>
<name>A0ABS3TXK8_9PSED</name>
<evidence type="ECO:0000313" key="1">
    <source>
        <dbReference type="EMBL" id="MBO3277410.1"/>
    </source>
</evidence>
<organism evidence="1 2">
    <name type="scientific">Pseudomonas schmalbachii</name>
    <dbReference type="NCBI Taxonomy" id="2816993"/>
    <lineage>
        <taxon>Bacteria</taxon>
        <taxon>Pseudomonadati</taxon>
        <taxon>Pseudomonadota</taxon>
        <taxon>Gammaproteobacteria</taxon>
        <taxon>Pseudomonadales</taxon>
        <taxon>Pseudomonadaceae</taxon>
        <taxon>Pseudomonas</taxon>
    </lineage>
</organism>
<dbReference type="Gene3D" id="3.30.565.10">
    <property type="entry name" value="Histidine kinase-like ATPase, C-terminal domain"/>
    <property type="match status" value="1"/>
</dbReference>
<keyword evidence="1" id="KW-0808">Transferase</keyword>
<reference evidence="1 2" key="1">
    <citation type="submission" date="2020-12" db="EMBL/GenBank/DDBJ databases">
        <title>Pseudomonas schmalbachii sp. nov. isolated from millipede gut.</title>
        <authorList>
            <person name="Shelomi M."/>
        </authorList>
    </citation>
    <scope>NUCLEOTIDE SEQUENCE [LARGE SCALE GENOMIC DNA]</scope>
    <source>
        <strain evidence="1 2">Milli4</strain>
    </source>
</reference>
<keyword evidence="1" id="KW-0418">Kinase</keyword>
<dbReference type="Proteomes" id="UP000669060">
    <property type="component" value="Unassembled WGS sequence"/>
</dbReference>
<dbReference type="GO" id="GO:0016301">
    <property type="term" value="F:kinase activity"/>
    <property type="evidence" value="ECO:0007669"/>
    <property type="project" value="UniProtKB-KW"/>
</dbReference>
<evidence type="ECO:0000313" key="2">
    <source>
        <dbReference type="Proteomes" id="UP000669060"/>
    </source>
</evidence>
<dbReference type="EMBL" id="JAELYA010000008">
    <property type="protein sequence ID" value="MBO3277410.1"/>
    <property type="molecule type" value="Genomic_DNA"/>
</dbReference>
<keyword evidence="2" id="KW-1185">Reference proteome</keyword>